<dbReference type="RefSeq" id="WP_013627616.1">
    <property type="nucleotide sequence ID" value="NC_015174.1"/>
</dbReference>
<keyword evidence="3" id="KW-1185">Reference proteome</keyword>
<name>F0SMR5_RUBBR</name>
<dbReference type="GO" id="GO:0031146">
    <property type="term" value="P:SCF-dependent proteasomal ubiquitin-dependent protein catabolic process"/>
    <property type="evidence" value="ECO:0007669"/>
    <property type="project" value="TreeGrafter"/>
</dbReference>
<dbReference type="KEGG" id="pbs:Plabr_1272"/>
<evidence type="ECO:0000313" key="2">
    <source>
        <dbReference type="EMBL" id="ADY58884.1"/>
    </source>
</evidence>
<dbReference type="Proteomes" id="UP000006860">
    <property type="component" value="Chromosome"/>
</dbReference>
<dbReference type="GO" id="GO:0019005">
    <property type="term" value="C:SCF ubiquitin ligase complex"/>
    <property type="evidence" value="ECO:0007669"/>
    <property type="project" value="TreeGrafter"/>
</dbReference>
<dbReference type="PANTHER" id="PTHR13318">
    <property type="entry name" value="PARTNER OF PAIRED, ISOFORM B-RELATED"/>
    <property type="match status" value="1"/>
</dbReference>
<gene>
    <name evidence="2" type="ordered locus">Plabr_1272</name>
</gene>
<accession>F0SMR5</accession>
<dbReference type="SUPFAM" id="SSF52047">
    <property type="entry name" value="RNI-like"/>
    <property type="match status" value="1"/>
</dbReference>
<proteinExistence type="predicted"/>
<protein>
    <recommendedName>
        <fullName evidence="4">Leucine Rich repeats (2 copies)</fullName>
    </recommendedName>
</protein>
<dbReference type="eggNOG" id="COG4886">
    <property type="taxonomic scope" value="Bacteria"/>
</dbReference>
<dbReference type="EMBL" id="CP002546">
    <property type="protein sequence ID" value="ADY58884.1"/>
    <property type="molecule type" value="Genomic_DNA"/>
</dbReference>
<organism evidence="2 3">
    <name type="scientific">Rubinisphaera brasiliensis (strain ATCC 49424 / DSM 5305 / JCM 21570 / IAM 15109 / NBRC 103401 / IFAM 1448)</name>
    <name type="common">Planctomyces brasiliensis</name>
    <dbReference type="NCBI Taxonomy" id="756272"/>
    <lineage>
        <taxon>Bacteria</taxon>
        <taxon>Pseudomonadati</taxon>
        <taxon>Planctomycetota</taxon>
        <taxon>Planctomycetia</taxon>
        <taxon>Planctomycetales</taxon>
        <taxon>Planctomycetaceae</taxon>
        <taxon>Rubinisphaera</taxon>
    </lineage>
</organism>
<reference evidence="3" key="1">
    <citation type="submission" date="2011-02" db="EMBL/GenBank/DDBJ databases">
        <title>The complete genome of Planctomyces brasiliensis DSM 5305.</title>
        <authorList>
            <person name="Lucas S."/>
            <person name="Copeland A."/>
            <person name="Lapidus A."/>
            <person name="Bruce D."/>
            <person name="Goodwin L."/>
            <person name="Pitluck S."/>
            <person name="Kyrpides N."/>
            <person name="Mavromatis K."/>
            <person name="Pagani I."/>
            <person name="Ivanova N."/>
            <person name="Ovchinnikova G."/>
            <person name="Lu M."/>
            <person name="Detter J.C."/>
            <person name="Han C."/>
            <person name="Land M."/>
            <person name="Hauser L."/>
            <person name="Markowitz V."/>
            <person name="Cheng J.-F."/>
            <person name="Hugenholtz P."/>
            <person name="Woyke T."/>
            <person name="Wu D."/>
            <person name="Tindall B."/>
            <person name="Pomrenke H.G."/>
            <person name="Brambilla E."/>
            <person name="Klenk H.-P."/>
            <person name="Eisen J.A."/>
        </authorList>
    </citation>
    <scope>NUCLEOTIDE SEQUENCE [LARGE SCALE GENOMIC DNA]</scope>
    <source>
        <strain evidence="3">ATCC 49424 / DSM 5305 / JCM 21570 / NBRC 103401 / IFAM 1448</strain>
    </source>
</reference>
<feature type="signal peptide" evidence="1">
    <location>
        <begin position="1"/>
        <end position="23"/>
    </location>
</feature>
<feature type="chain" id="PRO_5003258713" description="Leucine Rich repeats (2 copies)" evidence="1">
    <location>
        <begin position="24"/>
        <end position="239"/>
    </location>
</feature>
<evidence type="ECO:0000313" key="3">
    <source>
        <dbReference type="Proteomes" id="UP000006860"/>
    </source>
</evidence>
<dbReference type="Gene3D" id="3.80.10.10">
    <property type="entry name" value="Ribonuclease Inhibitor"/>
    <property type="match status" value="1"/>
</dbReference>
<dbReference type="OrthoDB" id="272105at2"/>
<dbReference type="HOGENOM" id="CLU_1160385_0_0_0"/>
<sequence length="239" mass="26459">MTALSRFCLIASLLLLPACQQQPEEFAAPTPASIQTEFSLQEQLERVHSGKSTEIVLESTPVSADEFRQLSEVADQLTRLDLEAVTLDADNQKLLSRFTQLDRLKLGAPVDDATLKQIGELQSLRIVNLPNGQFTDDGLKELAGLPKLELLRFSSPHVTDDGLSVMQDLPALRFVHLIDVPITDAGLKHLHNVDTLESFYLDGGQTTDEGLRDLLAARPELHLHKDQLHLPGDPQSHEH</sequence>
<dbReference type="InterPro" id="IPR032675">
    <property type="entry name" value="LRR_dom_sf"/>
</dbReference>
<dbReference type="AlphaFoldDB" id="F0SMR5"/>
<dbReference type="STRING" id="756272.Plabr_1272"/>
<evidence type="ECO:0000256" key="1">
    <source>
        <dbReference type="SAM" id="SignalP"/>
    </source>
</evidence>
<evidence type="ECO:0008006" key="4">
    <source>
        <dbReference type="Google" id="ProtNLM"/>
    </source>
</evidence>
<keyword evidence="1" id="KW-0732">Signal</keyword>